<comment type="similarity">
    <text evidence="4">Belongs to the RING-box family.</text>
</comment>
<sequence>PGSGSSMKSIEGYIVSRYKLSGSQFSIDVQFAIAGLINKGILKKYHRGETEHYGISLRRNARITKITKHKKAFAGGKKNKKKKQQEKMSCIVGEGVCGHKFHFHCITRWLTTSRLCPMCRQVWKLKKLGSSLIYPTPLSPSPCPPSLPSSPCLPYSLAFSNHTTP</sequence>
<dbReference type="GO" id="GO:0005737">
    <property type="term" value="C:cytoplasm"/>
    <property type="evidence" value="ECO:0007669"/>
    <property type="project" value="UniProtKB-SubCell"/>
</dbReference>
<dbReference type="Proteomes" id="UP001328107">
    <property type="component" value="Unassembled WGS sequence"/>
</dbReference>
<dbReference type="EMBL" id="BTRK01000005">
    <property type="protein sequence ID" value="GMR52704.1"/>
    <property type="molecule type" value="Genomic_DNA"/>
</dbReference>
<evidence type="ECO:0000313" key="14">
    <source>
        <dbReference type="Proteomes" id="UP001328107"/>
    </source>
</evidence>
<evidence type="ECO:0000256" key="7">
    <source>
        <dbReference type="ARBA" id="ARBA00022771"/>
    </source>
</evidence>
<evidence type="ECO:0000256" key="2">
    <source>
        <dbReference type="ARBA" id="ARBA00004496"/>
    </source>
</evidence>
<dbReference type="InterPro" id="IPR001841">
    <property type="entry name" value="Znf_RING"/>
</dbReference>
<evidence type="ECO:0000256" key="8">
    <source>
        <dbReference type="ARBA" id="ARBA00022786"/>
    </source>
</evidence>
<evidence type="ECO:0000256" key="11">
    <source>
        <dbReference type="PROSITE-ProRule" id="PRU00175"/>
    </source>
</evidence>
<evidence type="ECO:0000256" key="5">
    <source>
        <dbReference type="ARBA" id="ARBA00022490"/>
    </source>
</evidence>
<dbReference type="InterPro" id="IPR013083">
    <property type="entry name" value="Znf_RING/FYVE/PHD"/>
</dbReference>
<keyword evidence="5" id="KW-0963">Cytoplasm</keyword>
<comment type="pathway">
    <text evidence="3">Protein modification; protein ubiquitination.</text>
</comment>
<dbReference type="PROSITE" id="PS50089">
    <property type="entry name" value="ZF_RING_2"/>
    <property type="match status" value="1"/>
</dbReference>
<organism evidence="13 14">
    <name type="scientific">Pristionchus mayeri</name>
    <dbReference type="NCBI Taxonomy" id="1317129"/>
    <lineage>
        <taxon>Eukaryota</taxon>
        <taxon>Metazoa</taxon>
        <taxon>Ecdysozoa</taxon>
        <taxon>Nematoda</taxon>
        <taxon>Chromadorea</taxon>
        <taxon>Rhabditida</taxon>
        <taxon>Rhabditina</taxon>
        <taxon>Diplogasteromorpha</taxon>
        <taxon>Diplogasteroidea</taxon>
        <taxon>Neodiplogasteridae</taxon>
        <taxon>Pristionchus</taxon>
    </lineage>
</organism>
<keyword evidence="8" id="KW-0833">Ubl conjugation pathway</keyword>
<dbReference type="Pfam" id="PF12678">
    <property type="entry name" value="zf-rbx1"/>
    <property type="match status" value="1"/>
</dbReference>
<dbReference type="AlphaFoldDB" id="A0AAN5CZ01"/>
<evidence type="ECO:0000256" key="4">
    <source>
        <dbReference type="ARBA" id="ARBA00009273"/>
    </source>
</evidence>
<evidence type="ECO:0000256" key="6">
    <source>
        <dbReference type="ARBA" id="ARBA00022723"/>
    </source>
</evidence>
<keyword evidence="6" id="KW-0479">Metal-binding</keyword>
<evidence type="ECO:0000256" key="10">
    <source>
        <dbReference type="ARBA" id="ARBA00023242"/>
    </source>
</evidence>
<reference evidence="14" key="1">
    <citation type="submission" date="2022-10" db="EMBL/GenBank/DDBJ databases">
        <title>Genome assembly of Pristionchus species.</title>
        <authorList>
            <person name="Yoshida K."/>
            <person name="Sommer R.J."/>
        </authorList>
    </citation>
    <scope>NUCLEOTIDE SEQUENCE [LARGE SCALE GENOMIC DNA]</scope>
    <source>
        <strain evidence="14">RS5460</strain>
    </source>
</reference>
<feature type="domain" description="RING-type" evidence="12">
    <location>
        <begin position="97"/>
        <end position="120"/>
    </location>
</feature>
<dbReference type="GO" id="GO:0005634">
    <property type="term" value="C:nucleus"/>
    <property type="evidence" value="ECO:0007669"/>
    <property type="project" value="UniProtKB-SubCell"/>
</dbReference>
<evidence type="ECO:0000256" key="9">
    <source>
        <dbReference type="ARBA" id="ARBA00022833"/>
    </source>
</evidence>
<keyword evidence="9" id="KW-0862">Zinc</keyword>
<protein>
    <recommendedName>
        <fullName evidence="12">RING-type domain-containing protein</fullName>
    </recommendedName>
</protein>
<dbReference type="PANTHER" id="PTHR11210">
    <property type="entry name" value="RING BOX"/>
    <property type="match status" value="1"/>
</dbReference>
<feature type="non-terminal residue" evidence="13">
    <location>
        <position position="1"/>
    </location>
</feature>
<dbReference type="InterPro" id="IPR024766">
    <property type="entry name" value="Znf_RING_H2"/>
</dbReference>
<evidence type="ECO:0000256" key="1">
    <source>
        <dbReference type="ARBA" id="ARBA00004123"/>
    </source>
</evidence>
<name>A0AAN5CZ01_9BILA</name>
<dbReference type="InterPro" id="IPR051031">
    <property type="entry name" value="RING-box_E3_Ubiquitin_Ligase"/>
</dbReference>
<keyword evidence="10" id="KW-0539">Nucleus</keyword>
<gene>
    <name evidence="13" type="ORF">PMAYCL1PPCAC_22899</name>
</gene>
<keyword evidence="14" id="KW-1185">Reference proteome</keyword>
<evidence type="ECO:0000313" key="13">
    <source>
        <dbReference type="EMBL" id="GMR52704.1"/>
    </source>
</evidence>
<dbReference type="SUPFAM" id="SSF57850">
    <property type="entry name" value="RING/U-box"/>
    <property type="match status" value="1"/>
</dbReference>
<accession>A0AAN5CZ01</accession>
<evidence type="ECO:0000256" key="3">
    <source>
        <dbReference type="ARBA" id="ARBA00004906"/>
    </source>
</evidence>
<dbReference type="Gene3D" id="3.30.40.10">
    <property type="entry name" value="Zinc/RING finger domain, C3HC4 (zinc finger)"/>
    <property type="match status" value="1"/>
</dbReference>
<comment type="caution">
    <text evidence="13">The sequence shown here is derived from an EMBL/GenBank/DDBJ whole genome shotgun (WGS) entry which is preliminary data.</text>
</comment>
<proteinExistence type="inferred from homology"/>
<dbReference type="GO" id="GO:0031461">
    <property type="term" value="C:cullin-RING ubiquitin ligase complex"/>
    <property type="evidence" value="ECO:0007669"/>
    <property type="project" value="UniProtKB-ARBA"/>
</dbReference>
<evidence type="ECO:0000259" key="12">
    <source>
        <dbReference type="PROSITE" id="PS50089"/>
    </source>
</evidence>
<comment type="subcellular location">
    <subcellularLocation>
        <location evidence="2">Cytoplasm</location>
    </subcellularLocation>
    <subcellularLocation>
        <location evidence="1">Nucleus</location>
    </subcellularLocation>
</comment>
<keyword evidence="7 11" id="KW-0863">Zinc-finger</keyword>
<dbReference type="GO" id="GO:0008270">
    <property type="term" value="F:zinc ion binding"/>
    <property type="evidence" value="ECO:0007669"/>
    <property type="project" value="UniProtKB-KW"/>
</dbReference>